<protein>
    <submittedName>
        <fullName evidence="2">DinB family protein</fullName>
    </submittedName>
</protein>
<evidence type="ECO:0000256" key="1">
    <source>
        <dbReference type="SAM" id="MobiDB-lite"/>
    </source>
</evidence>
<dbReference type="InterPro" id="IPR034660">
    <property type="entry name" value="DinB/YfiT-like"/>
</dbReference>
<organism evidence="2 3">
    <name type="scientific">Streptomyces lunalinharesii</name>
    <dbReference type="NCBI Taxonomy" id="333384"/>
    <lineage>
        <taxon>Bacteria</taxon>
        <taxon>Bacillati</taxon>
        <taxon>Actinomycetota</taxon>
        <taxon>Actinomycetes</taxon>
        <taxon>Kitasatosporales</taxon>
        <taxon>Streptomycetaceae</taxon>
        <taxon>Streptomyces</taxon>
    </lineage>
</organism>
<feature type="region of interest" description="Disordered" evidence="1">
    <location>
        <begin position="10"/>
        <end position="30"/>
    </location>
</feature>
<evidence type="ECO:0000313" key="3">
    <source>
        <dbReference type="Proteomes" id="UP001500994"/>
    </source>
</evidence>
<dbReference type="EMBL" id="BAAARK010000008">
    <property type="protein sequence ID" value="GAA2662416.1"/>
    <property type="molecule type" value="Genomic_DNA"/>
</dbReference>
<sequence length="194" mass="21323">MRRLVLTPVTVSGPCEGDGMETTPDGRPVPPPHAGEYETLTSWLDFHRATLELKCAGLDDHQLRLAPVAPSPMTLLGLVQHLTEVERNWFQRVFAGQDAPRVYPEDSGDGFTLPPERGVDEVLGRWRAEVARSRELIAGSALEESGKLSEAEAGHVGDRGVSLRWILVHMIEEYARHNGHADLIRECIDGTTGA</sequence>
<comment type="caution">
    <text evidence="2">The sequence shown here is derived from an EMBL/GenBank/DDBJ whole genome shotgun (WGS) entry which is preliminary data.</text>
</comment>
<evidence type="ECO:0000313" key="2">
    <source>
        <dbReference type="EMBL" id="GAA2662416.1"/>
    </source>
</evidence>
<dbReference type="Proteomes" id="UP001500994">
    <property type="component" value="Unassembled WGS sequence"/>
</dbReference>
<proteinExistence type="predicted"/>
<dbReference type="InterPro" id="IPR007061">
    <property type="entry name" value="MST-like"/>
</dbReference>
<dbReference type="Gene3D" id="1.20.120.450">
    <property type="entry name" value="dinb family like domain"/>
    <property type="match status" value="1"/>
</dbReference>
<dbReference type="Pfam" id="PF04978">
    <property type="entry name" value="MST"/>
    <property type="match status" value="1"/>
</dbReference>
<name>A0ABN3RXT3_9ACTN</name>
<accession>A0ABN3RXT3</accession>
<dbReference type="SUPFAM" id="SSF109854">
    <property type="entry name" value="DinB/YfiT-like putative metalloenzymes"/>
    <property type="match status" value="1"/>
</dbReference>
<gene>
    <name evidence="2" type="ORF">GCM10009864_32690</name>
</gene>
<keyword evidence="3" id="KW-1185">Reference proteome</keyword>
<reference evidence="2 3" key="1">
    <citation type="journal article" date="2019" name="Int. J. Syst. Evol. Microbiol.">
        <title>The Global Catalogue of Microorganisms (GCM) 10K type strain sequencing project: providing services to taxonomists for standard genome sequencing and annotation.</title>
        <authorList>
            <consortium name="The Broad Institute Genomics Platform"/>
            <consortium name="The Broad Institute Genome Sequencing Center for Infectious Disease"/>
            <person name="Wu L."/>
            <person name="Ma J."/>
        </authorList>
    </citation>
    <scope>NUCLEOTIDE SEQUENCE [LARGE SCALE GENOMIC DNA]</scope>
    <source>
        <strain evidence="2 3">JCM 16374</strain>
    </source>
</reference>